<evidence type="ECO:0000256" key="1">
    <source>
        <dbReference type="SAM" id="MobiDB-lite"/>
    </source>
</evidence>
<dbReference type="Gene3D" id="2.60.120.650">
    <property type="entry name" value="Cupin"/>
    <property type="match status" value="1"/>
</dbReference>
<dbReference type="Proteomes" id="UP000310066">
    <property type="component" value="Unassembled WGS sequence"/>
</dbReference>
<feature type="region of interest" description="Disordered" evidence="1">
    <location>
        <begin position="100"/>
        <end position="119"/>
    </location>
</feature>
<sequence length="318" mass="36060">SDHALDLDMIQAIITFGSDVQTKHAKIIEFACWLHRTGQKSIALALCDQNDLEKAQPSDALVKKIKATQRKYQYPVDKSMESALVEHMQRRLEMQERLMPESMAKRPINQPTQHADDMEMVDQPQRLESHRRLVIEPKAKSPTYQPSQRADDTELEDADPSSSGQDLGSTKGRSTVHDPMPGGLRRSSVKAAAFHGRVTPLGMQTQKYWLPKKRAAIMLMKGDTLIMPPGVLVIHAPYTPTDCLLAGGMFWDFYARTQLAPNLAYIKKHNDWITNDDPPGETVWNIIMRRMQECCEAWEHRETAIRSAEQGERNGLMS</sequence>
<feature type="compositionally biased region" description="Polar residues" evidence="1">
    <location>
        <begin position="160"/>
        <end position="173"/>
    </location>
</feature>
<reference evidence="2 3" key="1">
    <citation type="submission" date="2017-03" db="EMBL/GenBank/DDBJ databases">
        <title>Genomes of endolithic fungi from Antarctica.</title>
        <authorList>
            <person name="Coleine C."/>
            <person name="Masonjones S."/>
            <person name="Stajich J.E."/>
        </authorList>
    </citation>
    <scope>NUCLEOTIDE SEQUENCE [LARGE SCALE GENOMIC DNA]</scope>
    <source>
        <strain evidence="2 3">CCFEE 5311</strain>
    </source>
</reference>
<evidence type="ECO:0000313" key="2">
    <source>
        <dbReference type="EMBL" id="TKA27127.1"/>
    </source>
</evidence>
<name>A0A4U0TXM3_9PEZI</name>
<accession>A0A4U0TXM3</accession>
<comment type="caution">
    <text evidence="2">The sequence shown here is derived from an EMBL/GenBank/DDBJ whole genome shotgun (WGS) entry which is preliminary data.</text>
</comment>
<feature type="region of interest" description="Disordered" evidence="1">
    <location>
        <begin position="134"/>
        <end position="185"/>
    </location>
</feature>
<feature type="non-terminal residue" evidence="2">
    <location>
        <position position="1"/>
    </location>
</feature>
<dbReference type="OrthoDB" id="4161428at2759"/>
<organism evidence="2 3">
    <name type="scientific">Friedmanniomyces endolithicus</name>
    <dbReference type="NCBI Taxonomy" id="329885"/>
    <lineage>
        <taxon>Eukaryota</taxon>
        <taxon>Fungi</taxon>
        <taxon>Dikarya</taxon>
        <taxon>Ascomycota</taxon>
        <taxon>Pezizomycotina</taxon>
        <taxon>Dothideomycetes</taxon>
        <taxon>Dothideomycetidae</taxon>
        <taxon>Mycosphaerellales</taxon>
        <taxon>Teratosphaeriaceae</taxon>
        <taxon>Friedmanniomyces</taxon>
    </lineage>
</organism>
<evidence type="ECO:0000313" key="3">
    <source>
        <dbReference type="Proteomes" id="UP000310066"/>
    </source>
</evidence>
<dbReference type="EMBL" id="NAJP01000131">
    <property type="protein sequence ID" value="TKA27127.1"/>
    <property type="molecule type" value="Genomic_DNA"/>
</dbReference>
<gene>
    <name evidence="2" type="ORF">B0A54_17069</name>
</gene>
<proteinExistence type="predicted"/>
<dbReference type="AlphaFoldDB" id="A0A4U0TXM3"/>
<evidence type="ECO:0008006" key="4">
    <source>
        <dbReference type="Google" id="ProtNLM"/>
    </source>
</evidence>
<protein>
    <recommendedName>
        <fullName evidence="4">JmjC domain-containing protein</fullName>
    </recommendedName>
</protein>